<evidence type="ECO:0000256" key="3">
    <source>
        <dbReference type="HAMAP-Rule" id="MF_00272"/>
    </source>
</evidence>
<dbReference type="NCBIfam" id="TIGR00527">
    <property type="entry name" value="gcvH"/>
    <property type="match status" value="1"/>
</dbReference>
<dbReference type="Pfam" id="PF01597">
    <property type="entry name" value="GCV_H"/>
    <property type="match status" value="1"/>
</dbReference>
<dbReference type="InterPro" id="IPR011053">
    <property type="entry name" value="Single_hybrid_motif"/>
</dbReference>
<comment type="cofactor">
    <cofactor evidence="3">
        <name>(R)-lipoate</name>
        <dbReference type="ChEBI" id="CHEBI:83088"/>
    </cofactor>
    <text evidence="3">Binds 1 lipoyl cofactor covalently.</text>
</comment>
<dbReference type="InterPro" id="IPR017453">
    <property type="entry name" value="GCV_H_sub"/>
</dbReference>
<dbReference type="AlphaFoldDB" id="A0A518I1H7"/>
<keyword evidence="2 3" id="KW-0450">Lipoyl</keyword>
<dbReference type="Gene3D" id="2.40.50.100">
    <property type="match status" value="1"/>
</dbReference>
<feature type="modified residue" description="N6-lipoyllysine" evidence="3 4">
    <location>
        <position position="68"/>
    </location>
</feature>
<dbReference type="Proteomes" id="UP000319004">
    <property type="component" value="Chromosome"/>
</dbReference>
<dbReference type="InterPro" id="IPR000089">
    <property type="entry name" value="Biotin_lipoyl"/>
</dbReference>
<keyword evidence="7" id="KW-1185">Reference proteome</keyword>
<dbReference type="InterPro" id="IPR002930">
    <property type="entry name" value="GCV_H"/>
</dbReference>
<evidence type="ECO:0000313" key="6">
    <source>
        <dbReference type="EMBL" id="QDV46963.1"/>
    </source>
</evidence>
<feature type="domain" description="Lipoyl-binding" evidence="5">
    <location>
        <begin position="27"/>
        <end position="109"/>
    </location>
</feature>
<dbReference type="RefSeq" id="WP_145391074.1">
    <property type="nucleotide sequence ID" value="NZ_CP037423.1"/>
</dbReference>
<dbReference type="SUPFAM" id="SSF51230">
    <property type="entry name" value="Single hybrid motif"/>
    <property type="match status" value="1"/>
</dbReference>
<dbReference type="HAMAP" id="MF_00272">
    <property type="entry name" value="GcvH"/>
    <property type="match status" value="1"/>
</dbReference>
<dbReference type="EMBL" id="CP037423">
    <property type="protein sequence ID" value="QDV46963.1"/>
    <property type="molecule type" value="Genomic_DNA"/>
</dbReference>
<evidence type="ECO:0000256" key="2">
    <source>
        <dbReference type="ARBA" id="ARBA00022823"/>
    </source>
</evidence>
<dbReference type="OrthoDB" id="9796712at2"/>
<evidence type="ECO:0000256" key="1">
    <source>
        <dbReference type="ARBA" id="ARBA00009249"/>
    </source>
</evidence>
<name>A0A518I1H7_9BACT</name>
<dbReference type="InterPro" id="IPR003016">
    <property type="entry name" value="2-oxoA_DH_lipoyl-BS"/>
</dbReference>
<gene>
    <name evidence="6" type="primary">gcvH_2</name>
    <name evidence="3" type="synonym">gcvH</name>
    <name evidence="6" type="ORF">Enr13x_68720</name>
</gene>
<dbReference type="GO" id="GO:0019464">
    <property type="term" value="P:glycine decarboxylation via glycine cleavage system"/>
    <property type="evidence" value="ECO:0007669"/>
    <property type="project" value="UniProtKB-UniRule"/>
</dbReference>
<evidence type="ECO:0000256" key="4">
    <source>
        <dbReference type="PIRSR" id="PIRSR617453-50"/>
    </source>
</evidence>
<dbReference type="GO" id="GO:0005960">
    <property type="term" value="C:glycine cleavage complex"/>
    <property type="evidence" value="ECO:0007669"/>
    <property type="project" value="InterPro"/>
</dbReference>
<comment type="function">
    <text evidence="3">The glycine cleavage system catalyzes the degradation of glycine. The H protein shuttles the methylamine group of glycine from the P protein to the T protein.</text>
</comment>
<accession>A0A518I1H7</accession>
<dbReference type="PROSITE" id="PS50968">
    <property type="entry name" value="BIOTINYL_LIPOYL"/>
    <property type="match status" value="1"/>
</dbReference>
<evidence type="ECO:0000259" key="5">
    <source>
        <dbReference type="PROSITE" id="PS50968"/>
    </source>
</evidence>
<dbReference type="PANTHER" id="PTHR11715">
    <property type="entry name" value="GLYCINE CLEAVAGE SYSTEM H PROTEIN"/>
    <property type="match status" value="1"/>
</dbReference>
<dbReference type="PROSITE" id="PS00189">
    <property type="entry name" value="LIPOYL"/>
    <property type="match status" value="1"/>
</dbReference>
<proteinExistence type="inferred from homology"/>
<dbReference type="GO" id="GO:0005829">
    <property type="term" value="C:cytosol"/>
    <property type="evidence" value="ECO:0007669"/>
    <property type="project" value="TreeGrafter"/>
</dbReference>
<dbReference type="CDD" id="cd06848">
    <property type="entry name" value="GCS_H"/>
    <property type="match status" value="1"/>
</dbReference>
<comment type="similarity">
    <text evidence="1 3">Belongs to the GcvH family.</text>
</comment>
<dbReference type="KEGG" id="snep:Enr13x_68720"/>
<sequence length="133" mass="14670">MSRDKSKLLYAETHEWVDVADEGGQKIATIGISGFAIEQLNDLVYMELPEVGKTIDAGEEFGEVESVKAVSPLYSPVGGEVIEVHAELPDNLDQLNDDPYDFGWIVKLKIDDESALEKLMDFAAYEKQCAESG</sequence>
<protein>
    <recommendedName>
        <fullName evidence="3">Glycine cleavage system H protein</fullName>
    </recommendedName>
</protein>
<organism evidence="6 7">
    <name type="scientific">Stieleria neptunia</name>
    <dbReference type="NCBI Taxonomy" id="2527979"/>
    <lineage>
        <taxon>Bacteria</taxon>
        <taxon>Pseudomonadati</taxon>
        <taxon>Planctomycetota</taxon>
        <taxon>Planctomycetia</taxon>
        <taxon>Pirellulales</taxon>
        <taxon>Pirellulaceae</taxon>
        <taxon>Stieleria</taxon>
    </lineage>
</organism>
<comment type="subunit">
    <text evidence="3">The glycine cleavage system is composed of four proteins: P, T, L and H.</text>
</comment>
<dbReference type="NCBIfam" id="NF002270">
    <property type="entry name" value="PRK01202.1"/>
    <property type="match status" value="1"/>
</dbReference>
<evidence type="ECO:0000313" key="7">
    <source>
        <dbReference type="Proteomes" id="UP000319004"/>
    </source>
</evidence>
<dbReference type="PANTHER" id="PTHR11715:SF3">
    <property type="entry name" value="GLYCINE CLEAVAGE SYSTEM H PROTEIN-RELATED"/>
    <property type="match status" value="1"/>
</dbReference>
<reference evidence="6 7" key="1">
    <citation type="submission" date="2019-03" db="EMBL/GenBank/DDBJ databases">
        <title>Deep-cultivation of Planctomycetes and their phenomic and genomic characterization uncovers novel biology.</title>
        <authorList>
            <person name="Wiegand S."/>
            <person name="Jogler M."/>
            <person name="Boedeker C."/>
            <person name="Pinto D."/>
            <person name="Vollmers J."/>
            <person name="Rivas-Marin E."/>
            <person name="Kohn T."/>
            <person name="Peeters S.H."/>
            <person name="Heuer A."/>
            <person name="Rast P."/>
            <person name="Oberbeckmann S."/>
            <person name="Bunk B."/>
            <person name="Jeske O."/>
            <person name="Meyerdierks A."/>
            <person name="Storesund J.E."/>
            <person name="Kallscheuer N."/>
            <person name="Luecker S."/>
            <person name="Lage O.M."/>
            <person name="Pohl T."/>
            <person name="Merkel B.J."/>
            <person name="Hornburger P."/>
            <person name="Mueller R.-W."/>
            <person name="Bruemmer F."/>
            <person name="Labrenz M."/>
            <person name="Spormann A.M."/>
            <person name="Op den Camp H."/>
            <person name="Overmann J."/>
            <person name="Amann R."/>
            <person name="Jetten M.S.M."/>
            <person name="Mascher T."/>
            <person name="Medema M.H."/>
            <person name="Devos D.P."/>
            <person name="Kaster A.-K."/>
            <person name="Ovreas L."/>
            <person name="Rohde M."/>
            <person name="Galperin M.Y."/>
            <person name="Jogler C."/>
        </authorList>
    </citation>
    <scope>NUCLEOTIDE SEQUENCE [LARGE SCALE GENOMIC DNA]</scope>
    <source>
        <strain evidence="6 7">Enr13</strain>
    </source>
</reference>
<dbReference type="InterPro" id="IPR033753">
    <property type="entry name" value="GCV_H/Fam206"/>
</dbReference>
<dbReference type="GO" id="GO:0009249">
    <property type="term" value="P:protein lipoylation"/>
    <property type="evidence" value="ECO:0007669"/>
    <property type="project" value="TreeGrafter"/>
</dbReference>